<dbReference type="GO" id="GO:0004252">
    <property type="term" value="F:serine-type endopeptidase activity"/>
    <property type="evidence" value="ECO:0007669"/>
    <property type="project" value="InterPro"/>
</dbReference>
<keyword evidence="2" id="KW-0732">Signal</keyword>
<dbReference type="InterPro" id="IPR043504">
    <property type="entry name" value="Peptidase_S1_PA_chymotrypsin"/>
</dbReference>
<dbReference type="EMBL" id="JALNTZ010000005">
    <property type="protein sequence ID" value="KAJ3652938.1"/>
    <property type="molecule type" value="Genomic_DNA"/>
</dbReference>
<organism evidence="4 5">
    <name type="scientific">Zophobas morio</name>
    <dbReference type="NCBI Taxonomy" id="2755281"/>
    <lineage>
        <taxon>Eukaryota</taxon>
        <taxon>Metazoa</taxon>
        <taxon>Ecdysozoa</taxon>
        <taxon>Arthropoda</taxon>
        <taxon>Hexapoda</taxon>
        <taxon>Insecta</taxon>
        <taxon>Pterygota</taxon>
        <taxon>Neoptera</taxon>
        <taxon>Endopterygota</taxon>
        <taxon>Coleoptera</taxon>
        <taxon>Polyphaga</taxon>
        <taxon>Cucujiformia</taxon>
        <taxon>Tenebrionidae</taxon>
        <taxon>Zophobas</taxon>
    </lineage>
</organism>
<keyword evidence="5" id="KW-1185">Reference proteome</keyword>
<evidence type="ECO:0000259" key="3">
    <source>
        <dbReference type="PROSITE" id="PS50240"/>
    </source>
</evidence>
<gene>
    <name evidence="4" type="ORF">Zmor_018861</name>
</gene>
<evidence type="ECO:0000256" key="1">
    <source>
        <dbReference type="ARBA" id="ARBA00023157"/>
    </source>
</evidence>
<dbReference type="Proteomes" id="UP001168821">
    <property type="component" value="Unassembled WGS sequence"/>
</dbReference>
<feature type="chain" id="PRO_5041388637" description="Peptidase S1 domain-containing protein" evidence="2">
    <location>
        <begin position="17"/>
        <end position="257"/>
    </location>
</feature>
<dbReference type="FunFam" id="2.40.10.10:FF:000068">
    <property type="entry name" value="transmembrane protease serine 2"/>
    <property type="match status" value="1"/>
</dbReference>
<dbReference type="InterPro" id="IPR001314">
    <property type="entry name" value="Peptidase_S1A"/>
</dbReference>
<dbReference type="GO" id="GO:0006508">
    <property type="term" value="P:proteolysis"/>
    <property type="evidence" value="ECO:0007669"/>
    <property type="project" value="InterPro"/>
</dbReference>
<dbReference type="AlphaFoldDB" id="A0AA38ICT0"/>
<dbReference type="SUPFAM" id="SSF50494">
    <property type="entry name" value="Trypsin-like serine proteases"/>
    <property type="match status" value="1"/>
</dbReference>
<sequence length="257" mass="27950">MRSFLWFVWLLNVIESVPTNSFYDTRVINGQDAVLGQFPWQVGIQARSFNITSNRLCSGALLNQEWVLTAAHCVNGADNIVLHAATISNLKTDGILQFSKQLIVHDGFLLNDIALVQFETPISFNENVSAIALSDDELAADTLVTVAGWGHSNHDDLDNNTYILQYGTVSTIDNTECQKIYGSDVVRPGVVCTVDGPSGESPCYGDGGAPLVLDADGDAVLVGILSFLSGVECGGEYPSRFTRVASYRDWIKEKINI</sequence>
<dbReference type="PROSITE" id="PS00134">
    <property type="entry name" value="TRYPSIN_HIS"/>
    <property type="match status" value="1"/>
</dbReference>
<feature type="domain" description="Peptidase S1" evidence="3">
    <location>
        <begin position="27"/>
        <end position="256"/>
    </location>
</feature>
<evidence type="ECO:0000313" key="4">
    <source>
        <dbReference type="EMBL" id="KAJ3652938.1"/>
    </source>
</evidence>
<proteinExistence type="predicted"/>
<comment type="caution">
    <text evidence="4">The sequence shown here is derived from an EMBL/GenBank/DDBJ whole genome shotgun (WGS) entry which is preliminary data.</text>
</comment>
<dbReference type="Pfam" id="PF00089">
    <property type="entry name" value="Trypsin"/>
    <property type="match status" value="1"/>
</dbReference>
<keyword evidence="1" id="KW-1015">Disulfide bond</keyword>
<evidence type="ECO:0000313" key="5">
    <source>
        <dbReference type="Proteomes" id="UP001168821"/>
    </source>
</evidence>
<reference evidence="4" key="1">
    <citation type="journal article" date="2023" name="G3 (Bethesda)">
        <title>Whole genome assemblies of Zophobas morio and Tenebrio molitor.</title>
        <authorList>
            <person name="Kaur S."/>
            <person name="Stinson S.A."/>
            <person name="diCenzo G.C."/>
        </authorList>
    </citation>
    <scope>NUCLEOTIDE SEQUENCE</scope>
    <source>
        <strain evidence="4">QUZm001</strain>
    </source>
</reference>
<accession>A0AA38ICT0</accession>
<dbReference type="PANTHER" id="PTHR24252:SF7">
    <property type="entry name" value="HYALIN"/>
    <property type="match status" value="1"/>
</dbReference>
<feature type="signal peptide" evidence="2">
    <location>
        <begin position="1"/>
        <end position="16"/>
    </location>
</feature>
<dbReference type="SMART" id="SM00020">
    <property type="entry name" value="Tryp_SPc"/>
    <property type="match status" value="1"/>
</dbReference>
<protein>
    <recommendedName>
        <fullName evidence="3">Peptidase S1 domain-containing protein</fullName>
    </recommendedName>
</protein>
<evidence type="ECO:0000256" key="2">
    <source>
        <dbReference type="SAM" id="SignalP"/>
    </source>
</evidence>
<dbReference type="InterPro" id="IPR018114">
    <property type="entry name" value="TRYPSIN_HIS"/>
</dbReference>
<dbReference type="CDD" id="cd00190">
    <property type="entry name" value="Tryp_SPc"/>
    <property type="match status" value="1"/>
</dbReference>
<dbReference type="PROSITE" id="PS50240">
    <property type="entry name" value="TRYPSIN_DOM"/>
    <property type="match status" value="1"/>
</dbReference>
<name>A0AA38ICT0_9CUCU</name>
<dbReference type="PRINTS" id="PR00722">
    <property type="entry name" value="CHYMOTRYPSIN"/>
</dbReference>
<dbReference type="Gene3D" id="2.40.10.10">
    <property type="entry name" value="Trypsin-like serine proteases"/>
    <property type="match status" value="1"/>
</dbReference>
<dbReference type="InterPro" id="IPR009003">
    <property type="entry name" value="Peptidase_S1_PA"/>
</dbReference>
<dbReference type="InterPro" id="IPR001254">
    <property type="entry name" value="Trypsin_dom"/>
</dbReference>
<dbReference type="PANTHER" id="PTHR24252">
    <property type="entry name" value="ACROSIN-RELATED"/>
    <property type="match status" value="1"/>
</dbReference>